<comment type="cofactor">
    <cofactor evidence="3">
        <name>pyridoxal 5'-phosphate</name>
        <dbReference type="ChEBI" id="CHEBI:597326"/>
    </cofactor>
</comment>
<dbReference type="InterPro" id="IPR001608">
    <property type="entry name" value="Ala_racemase_N"/>
</dbReference>
<protein>
    <recommendedName>
        <fullName evidence="2">Pyridoxal phosphate homeostasis protein</fullName>
        <shortName evidence="2">PLP homeostasis protein</shortName>
    </recommendedName>
</protein>
<dbReference type="PANTHER" id="PTHR10146:SF14">
    <property type="entry name" value="PYRIDOXAL PHOSPHATE HOMEOSTASIS PROTEIN"/>
    <property type="match status" value="1"/>
</dbReference>
<comment type="similarity">
    <text evidence="2 4">Belongs to the pyridoxal phosphate-binding protein YggS/PROSC family.</text>
</comment>
<gene>
    <name evidence="7" type="ORF">MBESOW_P0160</name>
</gene>
<dbReference type="Proteomes" id="UP000290975">
    <property type="component" value="Unassembled WGS sequence"/>
</dbReference>
<dbReference type="PANTHER" id="PTHR10146">
    <property type="entry name" value="PROLINE SYNTHETASE CO-TRANSCRIBED BACTERIAL HOMOLOG PROTEIN"/>
    <property type="match status" value="1"/>
</dbReference>
<dbReference type="CDD" id="cd00635">
    <property type="entry name" value="PLPDE_III_YBL036c_like"/>
    <property type="match status" value="1"/>
</dbReference>
<comment type="function">
    <text evidence="2">Pyridoxal 5'-phosphate (PLP)-binding protein, which is involved in PLP homeostasis.</text>
</comment>
<dbReference type="GO" id="GO:0030170">
    <property type="term" value="F:pyridoxal phosphate binding"/>
    <property type="evidence" value="ECO:0007669"/>
    <property type="project" value="UniProtKB-UniRule"/>
</dbReference>
<name>A0A401IX24_SPHXE</name>
<accession>A0A401IX24</accession>
<proteinExistence type="inferred from homology"/>
<evidence type="ECO:0000256" key="5">
    <source>
        <dbReference type="SAM" id="MobiDB-lite"/>
    </source>
</evidence>
<keyword evidence="1 2" id="KW-0663">Pyridoxal phosphate</keyword>
<dbReference type="STRING" id="1192759.GCA_000277525_02348"/>
<dbReference type="EMBL" id="BBQY01000001">
    <property type="protein sequence ID" value="GBH28907.1"/>
    <property type="molecule type" value="Genomic_DNA"/>
</dbReference>
<comment type="caution">
    <text evidence="7">The sequence shown here is derived from an EMBL/GenBank/DDBJ whole genome shotgun (WGS) entry which is preliminary data.</text>
</comment>
<dbReference type="InterPro" id="IPR029066">
    <property type="entry name" value="PLP-binding_barrel"/>
</dbReference>
<keyword evidence="8" id="KW-1185">Reference proteome</keyword>
<dbReference type="SUPFAM" id="SSF51419">
    <property type="entry name" value="PLP-binding barrel"/>
    <property type="match status" value="1"/>
</dbReference>
<evidence type="ECO:0000256" key="4">
    <source>
        <dbReference type="RuleBase" id="RU004514"/>
    </source>
</evidence>
<dbReference type="AlphaFoldDB" id="A0A401IX24"/>
<reference evidence="7 8" key="1">
    <citation type="submission" date="2014-12" db="EMBL/GenBank/DDBJ databases">
        <title>Whole genome sequencing of Sphingobium xenophagum OW59.</title>
        <authorList>
            <person name="Ohta Y."/>
            <person name="Nishi S."/>
            <person name="Hatada Y."/>
        </authorList>
    </citation>
    <scope>NUCLEOTIDE SEQUENCE [LARGE SCALE GENOMIC DNA]</scope>
    <source>
        <strain evidence="7 8">OW59</strain>
    </source>
</reference>
<organism evidence="7 8">
    <name type="scientific">Sphingobium xenophagum</name>
    <dbReference type="NCBI Taxonomy" id="121428"/>
    <lineage>
        <taxon>Bacteria</taxon>
        <taxon>Pseudomonadati</taxon>
        <taxon>Pseudomonadota</taxon>
        <taxon>Alphaproteobacteria</taxon>
        <taxon>Sphingomonadales</taxon>
        <taxon>Sphingomonadaceae</taxon>
        <taxon>Sphingobium</taxon>
    </lineage>
</organism>
<dbReference type="NCBIfam" id="TIGR00044">
    <property type="entry name" value="YggS family pyridoxal phosphate-dependent enzyme"/>
    <property type="match status" value="1"/>
</dbReference>
<dbReference type="Gene3D" id="3.20.20.10">
    <property type="entry name" value="Alanine racemase"/>
    <property type="match status" value="1"/>
</dbReference>
<evidence type="ECO:0000256" key="2">
    <source>
        <dbReference type="HAMAP-Rule" id="MF_02087"/>
    </source>
</evidence>
<evidence type="ECO:0000313" key="7">
    <source>
        <dbReference type="EMBL" id="GBH28907.1"/>
    </source>
</evidence>
<dbReference type="InterPro" id="IPR011078">
    <property type="entry name" value="PyrdxlP_homeostasis"/>
</dbReference>
<feature type="region of interest" description="Disordered" evidence="5">
    <location>
        <begin position="224"/>
        <end position="248"/>
    </location>
</feature>
<dbReference type="FunFam" id="3.20.20.10:FF:000018">
    <property type="entry name" value="Pyridoxal phosphate homeostasis protein"/>
    <property type="match status" value="1"/>
</dbReference>
<evidence type="ECO:0000256" key="3">
    <source>
        <dbReference type="PIRSR" id="PIRSR004848-1"/>
    </source>
</evidence>
<evidence type="ECO:0000256" key="1">
    <source>
        <dbReference type="ARBA" id="ARBA00022898"/>
    </source>
</evidence>
<dbReference type="HAMAP" id="MF_02087">
    <property type="entry name" value="PLP_homeostasis"/>
    <property type="match status" value="1"/>
</dbReference>
<dbReference type="Pfam" id="PF01168">
    <property type="entry name" value="Ala_racemase_N"/>
    <property type="match status" value="1"/>
</dbReference>
<evidence type="ECO:0000259" key="6">
    <source>
        <dbReference type="Pfam" id="PF01168"/>
    </source>
</evidence>
<feature type="modified residue" description="N6-(pyridoxal phosphate)lysine" evidence="2 3">
    <location>
        <position position="44"/>
    </location>
</feature>
<sequence>MTTDSSIATQDAATRLATIQDEIAKAARLTGRTADAITLIAISKTKDAAAIQPLIDAGQRVFGENRVQEAQEKWPALRQAHPDIRLHLVGQLQSNKATDAVALFDVIHSLDRPSLLSALAKAMDAQGKRVPCYVQVNIGAEPQKGGCAIADTPALIAAARAADIPLLGLMAVPPADVEPAPYFALLAKMAREESLPRLSLGMSSDYETAIMLGATDIRVGTALFGDRPPPARPVPRSGLGMLRNSPGA</sequence>
<evidence type="ECO:0000313" key="8">
    <source>
        <dbReference type="Proteomes" id="UP000290975"/>
    </source>
</evidence>
<feature type="domain" description="Alanine racemase N-terminal" evidence="6">
    <location>
        <begin position="36"/>
        <end position="228"/>
    </location>
</feature>
<dbReference type="RefSeq" id="WP_130751667.1">
    <property type="nucleotide sequence ID" value="NZ_BBQY01000001.1"/>
</dbReference>
<dbReference type="PIRSF" id="PIRSF004848">
    <property type="entry name" value="YBL036c_PLPDEIII"/>
    <property type="match status" value="1"/>
</dbReference>